<name>A0A9D4J4E1_DREPO</name>
<evidence type="ECO:0000313" key="2">
    <source>
        <dbReference type="Proteomes" id="UP000828390"/>
    </source>
</evidence>
<gene>
    <name evidence="1" type="ORF">DPMN_151595</name>
</gene>
<comment type="caution">
    <text evidence="1">The sequence shown here is derived from an EMBL/GenBank/DDBJ whole genome shotgun (WGS) entry which is preliminary data.</text>
</comment>
<dbReference type="Proteomes" id="UP000828390">
    <property type="component" value="Unassembled WGS sequence"/>
</dbReference>
<dbReference type="AlphaFoldDB" id="A0A9D4J4E1"/>
<sequence>MSRIAACLDGQMRSFAAKCDLLPHTDAASTTDAALTCFALPPRFAKYVCSALAVL</sequence>
<organism evidence="1 2">
    <name type="scientific">Dreissena polymorpha</name>
    <name type="common">Zebra mussel</name>
    <name type="synonym">Mytilus polymorpha</name>
    <dbReference type="NCBI Taxonomy" id="45954"/>
    <lineage>
        <taxon>Eukaryota</taxon>
        <taxon>Metazoa</taxon>
        <taxon>Spiralia</taxon>
        <taxon>Lophotrochozoa</taxon>
        <taxon>Mollusca</taxon>
        <taxon>Bivalvia</taxon>
        <taxon>Autobranchia</taxon>
        <taxon>Heteroconchia</taxon>
        <taxon>Euheterodonta</taxon>
        <taxon>Imparidentia</taxon>
        <taxon>Neoheterodontei</taxon>
        <taxon>Myida</taxon>
        <taxon>Dreissenoidea</taxon>
        <taxon>Dreissenidae</taxon>
        <taxon>Dreissena</taxon>
    </lineage>
</organism>
<reference evidence="1" key="1">
    <citation type="journal article" date="2019" name="bioRxiv">
        <title>The Genome of the Zebra Mussel, Dreissena polymorpha: A Resource for Invasive Species Research.</title>
        <authorList>
            <person name="McCartney M.A."/>
            <person name="Auch B."/>
            <person name="Kono T."/>
            <person name="Mallez S."/>
            <person name="Zhang Y."/>
            <person name="Obille A."/>
            <person name="Becker A."/>
            <person name="Abrahante J.E."/>
            <person name="Garbe J."/>
            <person name="Badalamenti J.P."/>
            <person name="Herman A."/>
            <person name="Mangelson H."/>
            <person name="Liachko I."/>
            <person name="Sullivan S."/>
            <person name="Sone E.D."/>
            <person name="Koren S."/>
            <person name="Silverstein K.A.T."/>
            <person name="Beckman K.B."/>
            <person name="Gohl D.M."/>
        </authorList>
    </citation>
    <scope>NUCLEOTIDE SEQUENCE</scope>
    <source>
        <strain evidence="1">Duluth1</strain>
        <tissue evidence="1">Whole animal</tissue>
    </source>
</reference>
<reference evidence="1" key="2">
    <citation type="submission" date="2020-11" db="EMBL/GenBank/DDBJ databases">
        <authorList>
            <person name="McCartney M.A."/>
            <person name="Auch B."/>
            <person name="Kono T."/>
            <person name="Mallez S."/>
            <person name="Becker A."/>
            <person name="Gohl D.M."/>
            <person name="Silverstein K.A.T."/>
            <person name="Koren S."/>
            <person name="Bechman K.B."/>
            <person name="Herman A."/>
            <person name="Abrahante J.E."/>
            <person name="Garbe J."/>
        </authorList>
    </citation>
    <scope>NUCLEOTIDE SEQUENCE</scope>
    <source>
        <strain evidence="1">Duluth1</strain>
        <tissue evidence="1">Whole animal</tissue>
    </source>
</reference>
<protein>
    <submittedName>
        <fullName evidence="1">Uncharacterized protein</fullName>
    </submittedName>
</protein>
<accession>A0A9D4J4E1</accession>
<evidence type="ECO:0000313" key="1">
    <source>
        <dbReference type="EMBL" id="KAH3798005.1"/>
    </source>
</evidence>
<keyword evidence="2" id="KW-1185">Reference proteome</keyword>
<dbReference type="EMBL" id="JAIWYP010000007">
    <property type="protein sequence ID" value="KAH3798005.1"/>
    <property type="molecule type" value="Genomic_DNA"/>
</dbReference>
<proteinExistence type="predicted"/>